<dbReference type="GO" id="GO:0001517">
    <property type="term" value="F:N-acetylglucosamine 6-O-sulfotransferase activity"/>
    <property type="evidence" value="ECO:0007669"/>
    <property type="project" value="TreeGrafter"/>
</dbReference>
<accession>A0A6J8E6A3</accession>
<dbReference type="Pfam" id="PF13469">
    <property type="entry name" value="Sulfotransfer_3"/>
    <property type="match status" value="1"/>
</dbReference>
<proteinExistence type="predicted"/>
<dbReference type="PANTHER" id="PTHR10704:SF44">
    <property type="entry name" value="LD35051P-RELATED"/>
    <property type="match status" value="1"/>
</dbReference>
<dbReference type="GO" id="GO:0006790">
    <property type="term" value="P:sulfur compound metabolic process"/>
    <property type="evidence" value="ECO:0007669"/>
    <property type="project" value="TreeGrafter"/>
</dbReference>
<evidence type="ECO:0000313" key="1">
    <source>
        <dbReference type="EMBL" id="CAC5415112.1"/>
    </source>
</evidence>
<dbReference type="GO" id="GO:0045130">
    <property type="term" value="F:keratan sulfotransferase activity"/>
    <property type="evidence" value="ECO:0007669"/>
    <property type="project" value="UniProtKB-EC"/>
</dbReference>
<protein>
    <submittedName>
        <fullName evidence="1">CHST1</fullName>
        <ecNumber evidence="1">2.8.2.21</ecNumber>
    </submittedName>
</protein>
<evidence type="ECO:0000313" key="2">
    <source>
        <dbReference type="Proteomes" id="UP000507470"/>
    </source>
</evidence>
<dbReference type="EMBL" id="CACVKT020008376">
    <property type="protein sequence ID" value="CAC5415112.1"/>
    <property type="molecule type" value="Genomic_DNA"/>
</dbReference>
<dbReference type="Gene3D" id="3.40.50.300">
    <property type="entry name" value="P-loop containing nucleotide triphosphate hydrolases"/>
    <property type="match status" value="1"/>
</dbReference>
<dbReference type="Proteomes" id="UP000507470">
    <property type="component" value="Unassembled WGS sequence"/>
</dbReference>
<dbReference type="PANTHER" id="PTHR10704">
    <property type="entry name" value="CARBOHYDRATE SULFOTRANSFERASE"/>
    <property type="match status" value="1"/>
</dbReference>
<sequence>MRRIKSVMVLGMIACLLVFKSYFDNAVWFMTDQSNKKENKQLEQSSETDNHLHPTPIVILTYMRSGSSLVGDILQQSKDVFYLFEPLRLPQFKLRKQQPYYSLDGNERLYNSFLDAGRDIIRNWTTCSLFGLPNVTWSDGFLSKSKKAKLYGACKIFESNMLPENETIYSCVNMLKQVCLQTKYVVLKIIRLPVDQLEPLMEEFPSMKIIHLIRDPRATVLSQMKFGVITLKSFVTNVIDFCSRIYRDLVTIDILSNKYPERVFTFFYEDLAKNPLEMSKELYKFTGISYTPEVEKYVFNITMSGKSGNCGNLCTVKSNSSKQADAWRSKLDMPKARIIDRSCRPVYQRLGFREIKSEEMLKNHEIQLRVGRENVNDYRYA</sequence>
<dbReference type="SUPFAM" id="SSF52540">
    <property type="entry name" value="P-loop containing nucleoside triphosphate hydrolases"/>
    <property type="match status" value="1"/>
</dbReference>
<gene>
    <name evidence="1" type="ORF">MCOR_47826</name>
</gene>
<organism evidence="1 2">
    <name type="scientific">Mytilus coruscus</name>
    <name type="common">Sea mussel</name>
    <dbReference type="NCBI Taxonomy" id="42192"/>
    <lineage>
        <taxon>Eukaryota</taxon>
        <taxon>Metazoa</taxon>
        <taxon>Spiralia</taxon>
        <taxon>Lophotrochozoa</taxon>
        <taxon>Mollusca</taxon>
        <taxon>Bivalvia</taxon>
        <taxon>Autobranchia</taxon>
        <taxon>Pteriomorphia</taxon>
        <taxon>Mytilida</taxon>
        <taxon>Mytiloidea</taxon>
        <taxon>Mytilidae</taxon>
        <taxon>Mytilinae</taxon>
        <taxon>Mytilus</taxon>
    </lineage>
</organism>
<name>A0A6J8E6A3_MYTCO</name>
<dbReference type="EC" id="2.8.2.21" evidence="1"/>
<reference evidence="1 2" key="1">
    <citation type="submission" date="2020-06" db="EMBL/GenBank/DDBJ databases">
        <authorList>
            <person name="Li R."/>
            <person name="Bekaert M."/>
        </authorList>
    </citation>
    <scope>NUCLEOTIDE SEQUENCE [LARGE SCALE GENOMIC DNA]</scope>
    <source>
        <strain evidence="2">wild</strain>
    </source>
</reference>
<dbReference type="OrthoDB" id="6410525at2759"/>
<keyword evidence="1" id="KW-0808">Transferase</keyword>
<dbReference type="AlphaFoldDB" id="A0A6J8E6A3"/>
<dbReference type="InterPro" id="IPR027417">
    <property type="entry name" value="P-loop_NTPase"/>
</dbReference>
<dbReference type="GO" id="GO:0006044">
    <property type="term" value="P:N-acetylglucosamine metabolic process"/>
    <property type="evidence" value="ECO:0007669"/>
    <property type="project" value="TreeGrafter"/>
</dbReference>
<dbReference type="InterPro" id="IPR051135">
    <property type="entry name" value="Gal/GlcNAc/GalNAc_ST"/>
</dbReference>
<keyword evidence="2" id="KW-1185">Reference proteome</keyword>